<dbReference type="CDD" id="cd13220">
    <property type="entry name" value="PH-GRAM_GRAMDC"/>
    <property type="match status" value="1"/>
</dbReference>
<dbReference type="InterPro" id="IPR031968">
    <property type="entry name" value="VASt"/>
</dbReference>
<evidence type="ECO:0000259" key="8">
    <source>
        <dbReference type="PROSITE" id="PS51778"/>
    </source>
</evidence>
<protein>
    <submittedName>
        <fullName evidence="10">Protein VASCULAR ASSOCIATED DEATH 1, chloroplastic isoform X1</fullName>
    </submittedName>
</protein>
<dbReference type="PANTHER" id="PTHR47666">
    <property type="entry name" value="PROTEIN VASCULAR ASSOCIATED DEATH 1, CHLOROPLASTIC"/>
    <property type="match status" value="1"/>
</dbReference>
<dbReference type="FunCoup" id="A0A1U8BF98">
    <property type="interactions" value="1142"/>
</dbReference>
<dbReference type="OrthoDB" id="2162691at2759"/>
<keyword evidence="5" id="KW-0175">Coiled coil</keyword>
<proteinExistence type="predicted"/>
<keyword evidence="4 7" id="KW-0472">Membrane</keyword>
<dbReference type="SMART" id="SM00568">
    <property type="entry name" value="GRAM"/>
    <property type="match status" value="1"/>
</dbReference>
<dbReference type="GO" id="GO:0016020">
    <property type="term" value="C:membrane"/>
    <property type="evidence" value="ECO:0007669"/>
    <property type="project" value="UniProtKB-SubCell"/>
</dbReference>
<dbReference type="RefSeq" id="XP_010275443.1">
    <property type="nucleotide sequence ID" value="XM_010277141.2"/>
</dbReference>
<feature type="transmembrane region" description="Helical" evidence="7">
    <location>
        <begin position="552"/>
        <end position="575"/>
    </location>
</feature>
<evidence type="ECO:0000256" key="3">
    <source>
        <dbReference type="ARBA" id="ARBA00022989"/>
    </source>
</evidence>
<keyword evidence="9" id="KW-1185">Reference proteome</keyword>
<dbReference type="FunFam" id="2.30.29.30:FF:000008">
    <property type="entry name" value="GRAM domain containing 1B"/>
    <property type="match status" value="1"/>
</dbReference>
<dbReference type="Pfam" id="PF02893">
    <property type="entry name" value="GRAM"/>
    <property type="match status" value="1"/>
</dbReference>
<sequence length="648" mass="73837">MAVASPTKEKSEPSQSVEPLLSSPLPSKPASDAGSETSSVGIGDPSDRNEQSDSSANSRKDIEVQCVLLQSAASLRSEEYRQLFRLPPEEALIQDFNCALQENILLQGHMYLFVNHICFYSNIFGFETKKIIPFHEVTCVRKAKTAAIFPNAIEILAGGKKHFFASFLSRDEAYCLIVDGWAQYNDRFKAQIDCQESKSESRNQDNALVIFENFKSFEQPTNYLNPMDRNEDFQVPEECNHLSSGEDDPSTSTRHSEAQENVEVDVKPVTNADSFSSRKSLTWKLEDVNAPKIPECYTLVAESKFPIQVEEFFNLFFSDDAVNFIESFHTRCGDKDFQCTSWYEHEQFGCSRDVSFQHPIKLYFGARYGHCQENQKFRVYKDRHLVVETSQEINDVPYGDYFRVQGLWDVKSSGNEGNDYCILHIYINVDFSKKTMWRGKIEQSTIDECQDAYSIWIKNAHELLKQNQLAKQEVLTDAAQLERHANIQEPSEGLQDVRNHAGVQQIASDSMDANKQSGNPFQGILSDTTSTVSSFRKPLATFCSYLKSQSHLPLILVVTSVLILLMMQLSIVVLLTRTPQVHVIPQADYITGIGNHGDKVEEIAWLEKRVNLLRDEIIVVEARIRKMQHEYSELKAHLKDLEQLKKLR</sequence>
<dbReference type="OMA" id="MYMVEAR"/>
<feature type="domain" description="VASt" evidence="8">
    <location>
        <begin position="296"/>
        <end position="468"/>
    </location>
</feature>
<evidence type="ECO:0000313" key="9">
    <source>
        <dbReference type="Proteomes" id="UP000189703"/>
    </source>
</evidence>
<dbReference type="InterPro" id="IPR004182">
    <property type="entry name" value="GRAM"/>
</dbReference>
<feature type="coiled-coil region" evidence="5">
    <location>
        <begin position="610"/>
        <end position="644"/>
    </location>
</feature>
<evidence type="ECO:0000256" key="7">
    <source>
        <dbReference type="SAM" id="Phobius"/>
    </source>
</evidence>
<evidence type="ECO:0000256" key="1">
    <source>
        <dbReference type="ARBA" id="ARBA00004167"/>
    </source>
</evidence>
<name>A0A1U8BF98_NELNU</name>
<dbReference type="PANTHER" id="PTHR47666:SF1">
    <property type="entry name" value="PROTEIN VASCULAR ASSOCIATED DEATH 1, CHLOROPLASTIC"/>
    <property type="match status" value="1"/>
</dbReference>
<keyword evidence="3 7" id="KW-1133">Transmembrane helix</keyword>
<organism evidence="9 10">
    <name type="scientific">Nelumbo nucifera</name>
    <name type="common">Sacred lotus</name>
    <dbReference type="NCBI Taxonomy" id="4432"/>
    <lineage>
        <taxon>Eukaryota</taxon>
        <taxon>Viridiplantae</taxon>
        <taxon>Streptophyta</taxon>
        <taxon>Embryophyta</taxon>
        <taxon>Tracheophyta</taxon>
        <taxon>Spermatophyta</taxon>
        <taxon>Magnoliopsida</taxon>
        <taxon>Proteales</taxon>
        <taxon>Nelumbonaceae</taxon>
        <taxon>Nelumbo</taxon>
    </lineage>
</organism>
<dbReference type="GO" id="GO:0043069">
    <property type="term" value="P:negative regulation of programmed cell death"/>
    <property type="evidence" value="ECO:0000318"/>
    <property type="project" value="GO_Central"/>
</dbReference>
<reference evidence="10" key="1">
    <citation type="submission" date="2025-08" db="UniProtKB">
        <authorList>
            <consortium name="RefSeq"/>
        </authorList>
    </citation>
    <scope>IDENTIFICATION</scope>
</reference>
<feature type="region of interest" description="Disordered" evidence="6">
    <location>
        <begin position="237"/>
        <end position="260"/>
    </location>
</feature>
<evidence type="ECO:0000313" key="10">
    <source>
        <dbReference type="RefSeq" id="XP_010275443.1"/>
    </source>
</evidence>
<dbReference type="Gene3D" id="2.30.29.30">
    <property type="entry name" value="Pleckstrin-homology domain (PH domain)/Phosphotyrosine-binding domain (PTB)"/>
    <property type="match status" value="1"/>
</dbReference>
<dbReference type="eggNOG" id="KOG1032">
    <property type="taxonomic scope" value="Eukaryota"/>
</dbReference>
<accession>A0A1U8BF98</accession>
<evidence type="ECO:0000256" key="6">
    <source>
        <dbReference type="SAM" id="MobiDB-lite"/>
    </source>
</evidence>
<feature type="compositionally biased region" description="Low complexity" evidence="6">
    <location>
        <begin position="13"/>
        <end position="31"/>
    </location>
</feature>
<dbReference type="Pfam" id="PF16016">
    <property type="entry name" value="VASt"/>
    <property type="match status" value="1"/>
</dbReference>
<dbReference type="Proteomes" id="UP000189703">
    <property type="component" value="Unplaced"/>
</dbReference>
<dbReference type="GeneID" id="104610498"/>
<dbReference type="InParanoid" id="A0A1U8BF98"/>
<dbReference type="InterPro" id="IPR011993">
    <property type="entry name" value="PH-like_dom_sf"/>
</dbReference>
<comment type="subcellular location">
    <subcellularLocation>
        <location evidence="1">Membrane</location>
        <topology evidence="1">Single-pass membrane protein</topology>
    </subcellularLocation>
</comment>
<evidence type="ECO:0000256" key="2">
    <source>
        <dbReference type="ARBA" id="ARBA00022692"/>
    </source>
</evidence>
<dbReference type="KEGG" id="nnu:104610498"/>
<evidence type="ECO:0000256" key="5">
    <source>
        <dbReference type="SAM" id="Coils"/>
    </source>
</evidence>
<evidence type="ECO:0000256" key="4">
    <source>
        <dbReference type="ARBA" id="ARBA00023136"/>
    </source>
</evidence>
<dbReference type="STRING" id="4432.A0A1U8BF98"/>
<dbReference type="AlphaFoldDB" id="A0A1U8BF98"/>
<dbReference type="PROSITE" id="PS51778">
    <property type="entry name" value="VAST"/>
    <property type="match status" value="1"/>
</dbReference>
<gene>
    <name evidence="10" type="primary">LOC104610498</name>
</gene>
<keyword evidence="2 7" id="KW-0812">Transmembrane</keyword>
<feature type="region of interest" description="Disordered" evidence="6">
    <location>
        <begin position="1"/>
        <end position="58"/>
    </location>
</feature>